<dbReference type="Proteomes" id="UP001482620">
    <property type="component" value="Unassembled WGS sequence"/>
</dbReference>
<proteinExistence type="predicted"/>
<evidence type="ECO:0000256" key="1">
    <source>
        <dbReference type="SAM" id="Phobius"/>
    </source>
</evidence>
<reference evidence="2 3" key="1">
    <citation type="submission" date="2021-06" db="EMBL/GenBank/DDBJ databases">
        <authorList>
            <person name="Palmer J.M."/>
        </authorList>
    </citation>
    <scope>NUCLEOTIDE SEQUENCE [LARGE SCALE GENOMIC DNA]</scope>
    <source>
        <strain evidence="3">if_2019</strain>
        <tissue evidence="2">Muscle</tissue>
    </source>
</reference>
<name>A0ABV0UIS8_9TELE</name>
<feature type="transmembrane region" description="Helical" evidence="1">
    <location>
        <begin position="60"/>
        <end position="83"/>
    </location>
</feature>
<keyword evidence="3" id="KW-1185">Reference proteome</keyword>
<dbReference type="EMBL" id="JAHRIQ010071183">
    <property type="protein sequence ID" value="MEQ2244482.1"/>
    <property type="molecule type" value="Genomic_DNA"/>
</dbReference>
<sequence length="121" mass="14340">MRSHTDANQPKLITLAVFHSFSPTIGWHCPWLELEEDFLFHSALQRPRETKAHCPLFQKVLPWLSVLVFLWVPSEIIHIITTFEIKWCNNPLYFSSFTRKNKTYIVIFFMLFCLPLCLSIL</sequence>
<feature type="transmembrane region" description="Helical" evidence="1">
    <location>
        <begin position="103"/>
        <end position="120"/>
    </location>
</feature>
<comment type="caution">
    <text evidence="2">The sequence shown here is derived from an EMBL/GenBank/DDBJ whole genome shotgun (WGS) entry which is preliminary data.</text>
</comment>
<accession>A0ABV0UIS8</accession>
<protein>
    <submittedName>
        <fullName evidence="2">Uncharacterized protein</fullName>
    </submittedName>
</protein>
<gene>
    <name evidence="2" type="ORF">ILYODFUR_017614</name>
</gene>
<evidence type="ECO:0000313" key="2">
    <source>
        <dbReference type="EMBL" id="MEQ2244482.1"/>
    </source>
</evidence>
<organism evidence="2 3">
    <name type="scientific">Ilyodon furcidens</name>
    <name type="common">goldbreast splitfin</name>
    <dbReference type="NCBI Taxonomy" id="33524"/>
    <lineage>
        <taxon>Eukaryota</taxon>
        <taxon>Metazoa</taxon>
        <taxon>Chordata</taxon>
        <taxon>Craniata</taxon>
        <taxon>Vertebrata</taxon>
        <taxon>Euteleostomi</taxon>
        <taxon>Actinopterygii</taxon>
        <taxon>Neopterygii</taxon>
        <taxon>Teleostei</taxon>
        <taxon>Neoteleostei</taxon>
        <taxon>Acanthomorphata</taxon>
        <taxon>Ovalentaria</taxon>
        <taxon>Atherinomorphae</taxon>
        <taxon>Cyprinodontiformes</taxon>
        <taxon>Goodeidae</taxon>
        <taxon>Ilyodon</taxon>
    </lineage>
</organism>
<keyword evidence="1" id="KW-0472">Membrane</keyword>
<keyword evidence="1" id="KW-0812">Transmembrane</keyword>
<evidence type="ECO:0000313" key="3">
    <source>
        <dbReference type="Proteomes" id="UP001482620"/>
    </source>
</evidence>
<keyword evidence="1" id="KW-1133">Transmembrane helix</keyword>